<dbReference type="EMBL" id="BAAATK010000033">
    <property type="protein sequence ID" value="GAA2448486.1"/>
    <property type="molecule type" value="Genomic_DNA"/>
</dbReference>
<comment type="catalytic activity">
    <reaction evidence="7">
        <text>holo-[ACP] + malonyl-CoA = malonyl-[ACP] + CoA</text>
        <dbReference type="Rhea" id="RHEA:41792"/>
        <dbReference type="Rhea" id="RHEA-COMP:9623"/>
        <dbReference type="Rhea" id="RHEA-COMP:9685"/>
        <dbReference type="ChEBI" id="CHEBI:57287"/>
        <dbReference type="ChEBI" id="CHEBI:57384"/>
        <dbReference type="ChEBI" id="CHEBI:64479"/>
        <dbReference type="ChEBI" id="CHEBI:78449"/>
        <dbReference type="EC" id="2.3.1.39"/>
    </reaction>
</comment>
<dbReference type="Gene3D" id="3.40.366.10">
    <property type="entry name" value="Malonyl-Coenzyme A Acyl Carrier Protein, domain 2"/>
    <property type="match status" value="1"/>
</dbReference>
<name>A0ABN3K3J6_9ACTN</name>
<keyword evidence="6 9" id="KW-0012">Acyltransferase</keyword>
<dbReference type="InterPro" id="IPR050858">
    <property type="entry name" value="Mal-CoA-ACP_Trans/PKS_FabD"/>
</dbReference>
<evidence type="ECO:0000256" key="1">
    <source>
        <dbReference type="ARBA" id="ARBA00013258"/>
    </source>
</evidence>
<dbReference type="InterPro" id="IPR001227">
    <property type="entry name" value="Ac_transferase_dom_sf"/>
</dbReference>
<dbReference type="Proteomes" id="UP001500460">
    <property type="component" value="Unassembled WGS sequence"/>
</dbReference>
<reference evidence="9 10" key="1">
    <citation type="journal article" date="2019" name="Int. J. Syst. Evol. Microbiol.">
        <title>The Global Catalogue of Microorganisms (GCM) 10K type strain sequencing project: providing services to taxonomists for standard genome sequencing and annotation.</title>
        <authorList>
            <consortium name="The Broad Institute Genomics Platform"/>
            <consortium name="The Broad Institute Genome Sequencing Center for Infectious Disease"/>
            <person name="Wu L."/>
            <person name="Ma J."/>
        </authorList>
    </citation>
    <scope>NUCLEOTIDE SEQUENCE [LARGE SCALE GENOMIC DNA]</scope>
    <source>
        <strain evidence="9 10">JCM 6922</strain>
    </source>
</reference>
<keyword evidence="5" id="KW-0045">Antibiotic biosynthesis</keyword>
<dbReference type="InterPro" id="IPR016035">
    <property type="entry name" value="Acyl_Trfase/lysoPLipase"/>
</dbReference>
<dbReference type="EC" id="2.3.1.39" evidence="1"/>
<dbReference type="InterPro" id="IPR006162">
    <property type="entry name" value="Ppantetheine_attach_site"/>
</dbReference>
<evidence type="ECO:0000313" key="10">
    <source>
        <dbReference type="Proteomes" id="UP001500460"/>
    </source>
</evidence>
<evidence type="ECO:0000256" key="7">
    <source>
        <dbReference type="ARBA" id="ARBA00048462"/>
    </source>
</evidence>
<evidence type="ECO:0000313" key="9">
    <source>
        <dbReference type="EMBL" id="GAA2448486.1"/>
    </source>
</evidence>
<dbReference type="Gene3D" id="3.30.70.250">
    <property type="entry name" value="Malonyl-CoA ACP transacylase, ACP-binding"/>
    <property type="match status" value="1"/>
</dbReference>
<dbReference type="Pfam" id="PF00698">
    <property type="entry name" value="Acyl_transf_1"/>
    <property type="match status" value="1"/>
</dbReference>
<dbReference type="SMART" id="SM00827">
    <property type="entry name" value="PKS_AT"/>
    <property type="match status" value="1"/>
</dbReference>
<sequence length="469" mass="49757">MTTAETAVLFPGQGGFDGAALRAARMKYQQVDQIFKAVDTVAEEIFGSAISAALFEGAPLTAEDLLQQPIWVSQLAIYGSDVAAWRILRDNGLRARFLVGHSLGEIAALVAAEAFSVEDGARIVAERLRVLQDAEPAVGRMAALALDGQRTRQLLALLDDPALAVAAENHDRQTVISGPERSVQAALRVARELNAGGLLLKSPFAFHNPALEPLRAPLAARIARLPRQTPHEAVYSPILGRAYRADDDLAALIAEHLVRPVDLRGTVHTLHDNGVTTFVEAGGLGSLGRCVERVLADARHITVRSTFTLDAVGRLGVEGAVAGLPDPVPESFEQFWATYGTQLVERVRTRLPAEPAVPAGPAENAPTGVAGVSAPAGVPDRAELLATVRALYAQALEYPEEVFTEDVLLEAELGIDSVKQVELLNRVTGRYGIAPTDSGFRLSDCDTVGKVVDLLQARLAGGDVPVAAA</sequence>
<organism evidence="9 10">
    <name type="scientific">Streptomyces glaucus</name>
    <dbReference type="NCBI Taxonomy" id="284029"/>
    <lineage>
        <taxon>Bacteria</taxon>
        <taxon>Bacillati</taxon>
        <taxon>Actinomycetota</taxon>
        <taxon>Actinomycetes</taxon>
        <taxon>Kitasatosporales</taxon>
        <taxon>Streptomycetaceae</taxon>
        <taxon>Streptomyces</taxon>
    </lineage>
</organism>
<dbReference type="GO" id="GO:0016746">
    <property type="term" value="F:acyltransferase activity"/>
    <property type="evidence" value="ECO:0007669"/>
    <property type="project" value="UniProtKB-KW"/>
</dbReference>
<evidence type="ECO:0000256" key="4">
    <source>
        <dbReference type="ARBA" id="ARBA00022679"/>
    </source>
</evidence>
<gene>
    <name evidence="9" type="ORF">GCM10010421_45730</name>
</gene>
<protein>
    <recommendedName>
        <fullName evidence="1">[acyl-carrier-protein] S-malonyltransferase</fullName>
        <ecNumber evidence="1">2.3.1.39</ecNumber>
    </recommendedName>
</protein>
<dbReference type="InterPro" id="IPR009081">
    <property type="entry name" value="PP-bd_ACP"/>
</dbReference>
<proteinExistence type="predicted"/>
<accession>A0ABN3K3J6</accession>
<dbReference type="PANTHER" id="PTHR42681">
    <property type="entry name" value="MALONYL-COA-ACYL CARRIER PROTEIN TRANSACYLASE, MITOCHONDRIAL"/>
    <property type="match status" value="1"/>
</dbReference>
<dbReference type="SUPFAM" id="SSF47336">
    <property type="entry name" value="ACP-like"/>
    <property type="match status" value="1"/>
</dbReference>
<dbReference type="InterPro" id="IPR014043">
    <property type="entry name" value="Acyl_transferase_dom"/>
</dbReference>
<dbReference type="InterPro" id="IPR016036">
    <property type="entry name" value="Malonyl_transacylase_ACP-bd"/>
</dbReference>
<dbReference type="PANTHER" id="PTHR42681:SF1">
    <property type="entry name" value="MALONYL-COA-ACYL CARRIER PROTEIN TRANSACYLASE, MITOCHONDRIAL"/>
    <property type="match status" value="1"/>
</dbReference>
<dbReference type="PROSITE" id="PS00012">
    <property type="entry name" value="PHOSPHOPANTETHEINE"/>
    <property type="match status" value="1"/>
</dbReference>
<dbReference type="SUPFAM" id="SSF52151">
    <property type="entry name" value="FabD/lysophospholipase-like"/>
    <property type="match status" value="1"/>
</dbReference>
<dbReference type="RefSeq" id="WP_344606442.1">
    <property type="nucleotide sequence ID" value="NZ_BAAATK010000033.1"/>
</dbReference>
<dbReference type="Gene3D" id="1.10.1200.10">
    <property type="entry name" value="ACP-like"/>
    <property type="match status" value="1"/>
</dbReference>
<comment type="caution">
    <text evidence="9">The sequence shown here is derived from an EMBL/GenBank/DDBJ whole genome shotgun (WGS) entry which is preliminary data.</text>
</comment>
<dbReference type="Pfam" id="PF00550">
    <property type="entry name" value="PP-binding"/>
    <property type="match status" value="1"/>
</dbReference>
<evidence type="ECO:0000256" key="2">
    <source>
        <dbReference type="ARBA" id="ARBA00022450"/>
    </source>
</evidence>
<evidence type="ECO:0000256" key="6">
    <source>
        <dbReference type="ARBA" id="ARBA00023315"/>
    </source>
</evidence>
<keyword evidence="2" id="KW-0596">Phosphopantetheine</keyword>
<evidence type="ECO:0000256" key="3">
    <source>
        <dbReference type="ARBA" id="ARBA00022553"/>
    </source>
</evidence>
<dbReference type="PROSITE" id="PS50075">
    <property type="entry name" value="CARRIER"/>
    <property type="match status" value="1"/>
</dbReference>
<evidence type="ECO:0000259" key="8">
    <source>
        <dbReference type="PROSITE" id="PS50075"/>
    </source>
</evidence>
<dbReference type="InterPro" id="IPR036736">
    <property type="entry name" value="ACP-like_sf"/>
</dbReference>
<keyword evidence="4" id="KW-0808">Transferase</keyword>
<evidence type="ECO:0000256" key="5">
    <source>
        <dbReference type="ARBA" id="ARBA00023194"/>
    </source>
</evidence>
<keyword evidence="3" id="KW-0597">Phosphoprotein</keyword>
<feature type="domain" description="Carrier" evidence="8">
    <location>
        <begin position="379"/>
        <end position="459"/>
    </location>
</feature>
<keyword evidence="10" id="KW-1185">Reference proteome</keyword>
<dbReference type="SUPFAM" id="SSF55048">
    <property type="entry name" value="Probable ACP-binding domain of malonyl-CoA ACP transacylase"/>
    <property type="match status" value="1"/>
</dbReference>